<dbReference type="PROSITE" id="PS50969">
    <property type="entry name" value="FCP1"/>
    <property type="match status" value="1"/>
</dbReference>
<dbReference type="PANTHER" id="PTHR12210">
    <property type="entry name" value="DULLARD PROTEIN PHOSPHATASE"/>
    <property type="match status" value="1"/>
</dbReference>
<accession>A0A1Y2CNC5</accession>
<feature type="region of interest" description="Disordered" evidence="2">
    <location>
        <begin position="323"/>
        <end position="391"/>
    </location>
</feature>
<keyword evidence="1" id="KW-0813">Transport</keyword>
<dbReference type="SMART" id="SM00577">
    <property type="entry name" value="CPDc"/>
    <property type="match status" value="1"/>
</dbReference>
<feature type="domain" description="FCP1 homology" evidence="3">
    <location>
        <begin position="3"/>
        <end position="197"/>
    </location>
</feature>
<keyword evidence="1" id="KW-0811">Translocation</keyword>
<dbReference type="AlphaFoldDB" id="A0A1Y2CNC5"/>
<dbReference type="EMBL" id="MCGO01000011">
    <property type="protein sequence ID" value="ORY48467.1"/>
    <property type="molecule type" value="Genomic_DNA"/>
</dbReference>
<dbReference type="InterPro" id="IPR023214">
    <property type="entry name" value="HAD_sf"/>
</dbReference>
<dbReference type="InterPro" id="IPR036412">
    <property type="entry name" value="HAD-like_sf"/>
</dbReference>
<dbReference type="Gene3D" id="3.40.50.1000">
    <property type="entry name" value="HAD superfamily/HAD-like"/>
    <property type="match status" value="1"/>
</dbReference>
<comment type="caution">
    <text evidence="4">The sequence shown here is derived from an EMBL/GenBank/DDBJ whole genome shotgun (WGS) entry which is preliminary data.</text>
</comment>
<evidence type="ECO:0000313" key="5">
    <source>
        <dbReference type="Proteomes" id="UP000193642"/>
    </source>
</evidence>
<dbReference type="GO" id="GO:0015031">
    <property type="term" value="P:protein transport"/>
    <property type="evidence" value="ECO:0007669"/>
    <property type="project" value="UniProtKB-KW"/>
</dbReference>
<dbReference type="SUPFAM" id="SSF56784">
    <property type="entry name" value="HAD-like"/>
    <property type="match status" value="1"/>
</dbReference>
<proteinExistence type="inferred from homology"/>
<name>A0A1Y2CNC5_9FUNG</name>
<comment type="subcellular location">
    <subcellularLocation>
        <location evidence="1">Mitochondrion inner membrane</location>
        <topology evidence="1">Single-pass membrane protein</topology>
    </subcellularLocation>
</comment>
<evidence type="ECO:0000313" key="4">
    <source>
        <dbReference type="EMBL" id="ORY48467.1"/>
    </source>
</evidence>
<keyword evidence="1" id="KW-0496">Mitochondrion</keyword>
<sequence length="391" mass="44141">MTSPKRKLLIVLDLNGTLIDRLSKGPERVLANRNPLCPKEPDTTLNRNKVFLRPYLDVFLQFLLDNFHVSAWTSATPKNSGPLVDFIFEPFGGAKPLEFVWDREKCIIEPTPEKEYNSVKDLTKIWLDNSEGEDAANPKGLWNEHNTILVDDSACKSCRTPLNHLLVPTFSVGDTKLTRNCDEDTCLLSTVSYLKAMLEAHAFAESKNCEWSVQTYMKETPLYIESGNDNAVYLRNEHIVSPTREMYINRHRSGPERELLGEIATIPPFDSANNKRWPAKKQWEPRSPGWKQKANGQIPRETENGDQMEGVVANGVVDDGVAADRINGEEEREVGGSAKKIKKKKSKGKKKRAENMMSQDEGEVAAGQQKETEASEQHQRKKRESSISDAE</sequence>
<dbReference type="InterPro" id="IPR004274">
    <property type="entry name" value="FCP1_dom"/>
</dbReference>
<feature type="compositionally biased region" description="Basic residues" evidence="2">
    <location>
        <begin position="339"/>
        <end position="352"/>
    </location>
</feature>
<evidence type="ECO:0000259" key="3">
    <source>
        <dbReference type="PROSITE" id="PS50969"/>
    </source>
</evidence>
<evidence type="ECO:0000256" key="1">
    <source>
        <dbReference type="RuleBase" id="RU365079"/>
    </source>
</evidence>
<dbReference type="GO" id="GO:0005744">
    <property type="term" value="C:TIM23 mitochondrial import inner membrane translocase complex"/>
    <property type="evidence" value="ECO:0007669"/>
    <property type="project" value="UniProtKB-UniRule"/>
</dbReference>
<comment type="similarity">
    <text evidence="1">Belongs to the TIM50 family.</text>
</comment>
<dbReference type="InterPro" id="IPR050365">
    <property type="entry name" value="TIM50"/>
</dbReference>
<comment type="function">
    <text evidence="1">Essential component of the TIM23 complex, a complex that mediates the translocation of transit peptide-containing proteins across the mitochondrial inner membrane.</text>
</comment>
<protein>
    <recommendedName>
        <fullName evidence="1">Mitochondrial import inner membrane translocase subunit TIM50</fullName>
    </recommendedName>
</protein>
<dbReference type="OrthoDB" id="1711508at2759"/>
<gene>
    <name evidence="4" type="ORF">BCR33DRAFT_763631</name>
</gene>
<dbReference type="Pfam" id="PF03031">
    <property type="entry name" value="NIF"/>
    <property type="match status" value="1"/>
</dbReference>
<evidence type="ECO:0000256" key="2">
    <source>
        <dbReference type="SAM" id="MobiDB-lite"/>
    </source>
</evidence>
<keyword evidence="5" id="KW-1185">Reference proteome</keyword>
<comment type="subunit">
    <text evidence="1">Component of the TIM23 complex.</text>
</comment>
<organism evidence="4 5">
    <name type="scientific">Rhizoclosmatium globosum</name>
    <dbReference type="NCBI Taxonomy" id="329046"/>
    <lineage>
        <taxon>Eukaryota</taxon>
        <taxon>Fungi</taxon>
        <taxon>Fungi incertae sedis</taxon>
        <taxon>Chytridiomycota</taxon>
        <taxon>Chytridiomycota incertae sedis</taxon>
        <taxon>Chytridiomycetes</taxon>
        <taxon>Chytridiales</taxon>
        <taxon>Chytriomycetaceae</taxon>
        <taxon>Rhizoclosmatium</taxon>
    </lineage>
</organism>
<keyword evidence="1" id="KW-0809">Transit peptide</keyword>
<keyword evidence="1" id="KW-0653">Protein transport</keyword>
<feature type="non-terminal residue" evidence="4">
    <location>
        <position position="1"/>
    </location>
</feature>
<dbReference type="Proteomes" id="UP000193642">
    <property type="component" value="Unassembled WGS sequence"/>
</dbReference>
<feature type="region of interest" description="Disordered" evidence="2">
    <location>
        <begin position="270"/>
        <end position="307"/>
    </location>
</feature>
<dbReference type="STRING" id="329046.A0A1Y2CNC5"/>
<reference evidence="4 5" key="1">
    <citation type="submission" date="2016-07" db="EMBL/GenBank/DDBJ databases">
        <title>Pervasive Adenine N6-methylation of Active Genes in Fungi.</title>
        <authorList>
            <consortium name="DOE Joint Genome Institute"/>
            <person name="Mondo S.J."/>
            <person name="Dannebaum R.O."/>
            <person name="Kuo R.C."/>
            <person name="Labutti K."/>
            <person name="Haridas S."/>
            <person name="Kuo A."/>
            <person name="Salamov A."/>
            <person name="Ahrendt S.R."/>
            <person name="Lipzen A."/>
            <person name="Sullivan W."/>
            <person name="Andreopoulos W.B."/>
            <person name="Clum A."/>
            <person name="Lindquist E."/>
            <person name="Daum C."/>
            <person name="Ramamoorthy G.K."/>
            <person name="Gryganskyi A."/>
            <person name="Culley D."/>
            <person name="Magnuson J.K."/>
            <person name="James T.Y."/>
            <person name="O'Malley M.A."/>
            <person name="Stajich J.E."/>
            <person name="Spatafora J.W."/>
            <person name="Visel A."/>
            <person name="Grigoriev I.V."/>
        </authorList>
    </citation>
    <scope>NUCLEOTIDE SEQUENCE [LARGE SCALE GENOMIC DNA]</scope>
    <source>
        <strain evidence="4 5">JEL800</strain>
    </source>
</reference>